<dbReference type="CDD" id="cd05006">
    <property type="entry name" value="SIS_GmhA"/>
    <property type="match status" value="1"/>
</dbReference>
<dbReference type="EC" id="5.3.1.-" evidence="2"/>
<name>A0A3B0ZEC5_9ZZZZ</name>
<dbReference type="SUPFAM" id="SSF53697">
    <property type="entry name" value="SIS domain"/>
    <property type="match status" value="1"/>
</dbReference>
<dbReference type="InterPro" id="IPR035461">
    <property type="entry name" value="GmhA/DiaA"/>
</dbReference>
<dbReference type="PANTHER" id="PTHR30390">
    <property type="entry name" value="SEDOHEPTULOSE 7-PHOSPHATE ISOMERASE / DNAA INITIATOR-ASSOCIATING FACTOR FOR REPLICATION INITIATION"/>
    <property type="match status" value="1"/>
</dbReference>
<dbReference type="Pfam" id="PF13580">
    <property type="entry name" value="SIS_2"/>
    <property type="match status" value="1"/>
</dbReference>
<sequence>MGFDFNASLEEHRTALAGVERLYPVLSEVSQLMRQRLKGGHTIYGCGNGGSASDIQHFAAELTGRFEIERKGYPAVALTTDTCALTSIGNDYGFEAIFERQLAALSHEGDLLLAISTSGNSMNVIRAVEYAQANGIKTIGLLGKGGGQLKGLVDYAITLEVERTARIQEMHILILHMLCESIEA</sequence>
<dbReference type="InterPro" id="IPR001347">
    <property type="entry name" value="SIS_dom"/>
</dbReference>
<gene>
    <name evidence="2" type="ORF">MNBD_GAMMA18-1565</name>
</gene>
<dbReference type="Gene3D" id="3.40.50.10490">
    <property type="entry name" value="Glucose-6-phosphate isomerase like protein, domain 1"/>
    <property type="match status" value="1"/>
</dbReference>
<dbReference type="GO" id="GO:0016853">
    <property type="term" value="F:isomerase activity"/>
    <property type="evidence" value="ECO:0007669"/>
    <property type="project" value="UniProtKB-KW"/>
</dbReference>
<accession>A0A3B0ZEC5</accession>
<organism evidence="2">
    <name type="scientific">hydrothermal vent metagenome</name>
    <dbReference type="NCBI Taxonomy" id="652676"/>
    <lineage>
        <taxon>unclassified sequences</taxon>
        <taxon>metagenomes</taxon>
        <taxon>ecological metagenomes</taxon>
    </lineage>
</organism>
<evidence type="ECO:0000259" key="1">
    <source>
        <dbReference type="PROSITE" id="PS51464"/>
    </source>
</evidence>
<reference evidence="2" key="1">
    <citation type="submission" date="2018-06" db="EMBL/GenBank/DDBJ databases">
        <authorList>
            <person name="Zhirakovskaya E."/>
        </authorList>
    </citation>
    <scope>NUCLEOTIDE SEQUENCE</scope>
</reference>
<proteinExistence type="predicted"/>
<dbReference type="GO" id="GO:1901135">
    <property type="term" value="P:carbohydrate derivative metabolic process"/>
    <property type="evidence" value="ECO:0007669"/>
    <property type="project" value="InterPro"/>
</dbReference>
<keyword evidence="2" id="KW-0413">Isomerase</keyword>
<dbReference type="PANTHER" id="PTHR30390:SF6">
    <property type="entry name" value="DNAA INITIATOR-ASSOCIATING PROTEIN DIAA"/>
    <property type="match status" value="1"/>
</dbReference>
<dbReference type="GO" id="GO:0097367">
    <property type="term" value="F:carbohydrate derivative binding"/>
    <property type="evidence" value="ECO:0007669"/>
    <property type="project" value="InterPro"/>
</dbReference>
<dbReference type="PROSITE" id="PS51464">
    <property type="entry name" value="SIS"/>
    <property type="match status" value="1"/>
</dbReference>
<feature type="domain" description="SIS" evidence="1">
    <location>
        <begin position="33"/>
        <end position="184"/>
    </location>
</feature>
<protein>
    <submittedName>
        <fullName evidence="2">Phosphoheptose isomerase 1</fullName>
        <ecNumber evidence="2">5.3.1.-</ecNumber>
    </submittedName>
</protein>
<dbReference type="EMBL" id="UOFP01000059">
    <property type="protein sequence ID" value="VAW84609.1"/>
    <property type="molecule type" value="Genomic_DNA"/>
</dbReference>
<dbReference type="InterPro" id="IPR046348">
    <property type="entry name" value="SIS_dom_sf"/>
</dbReference>
<dbReference type="AlphaFoldDB" id="A0A3B0ZEC5"/>
<dbReference type="InterPro" id="IPR050099">
    <property type="entry name" value="SIS_GmhA/DiaA_subfam"/>
</dbReference>
<evidence type="ECO:0000313" key="2">
    <source>
        <dbReference type="EMBL" id="VAW84609.1"/>
    </source>
</evidence>